<accession>A0A8T3BIJ4</accession>
<organism evidence="2 3">
    <name type="scientific">Dendrobium nobile</name>
    <name type="common">Orchid</name>
    <dbReference type="NCBI Taxonomy" id="94219"/>
    <lineage>
        <taxon>Eukaryota</taxon>
        <taxon>Viridiplantae</taxon>
        <taxon>Streptophyta</taxon>
        <taxon>Embryophyta</taxon>
        <taxon>Tracheophyta</taxon>
        <taxon>Spermatophyta</taxon>
        <taxon>Magnoliopsida</taxon>
        <taxon>Liliopsida</taxon>
        <taxon>Asparagales</taxon>
        <taxon>Orchidaceae</taxon>
        <taxon>Epidendroideae</taxon>
        <taxon>Malaxideae</taxon>
        <taxon>Dendrobiinae</taxon>
        <taxon>Dendrobium</taxon>
    </lineage>
</organism>
<evidence type="ECO:0000313" key="3">
    <source>
        <dbReference type="Proteomes" id="UP000829196"/>
    </source>
</evidence>
<gene>
    <name evidence="2" type="ORF">KFK09_012871</name>
</gene>
<protein>
    <submittedName>
        <fullName evidence="2">Uncharacterized protein</fullName>
    </submittedName>
</protein>
<feature type="region of interest" description="Disordered" evidence="1">
    <location>
        <begin position="1"/>
        <end position="44"/>
    </location>
</feature>
<dbReference type="Proteomes" id="UP000829196">
    <property type="component" value="Unassembled WGS sequence"/>
</dbReference>
<reference evidence="2" key="1">
    <citation type="journal article" date="2022" name="Front. Genet.">
        <title>Chromosome-Scale Assembly of the Dendrobium nobile Genome Provides Insights Into the Molecular Mechanism of the Biosynthesis of the Medicinal Active Ingredient of Dendrobium.</title>
        <authorList>
            <person name="Xu Q."/>
            <person name="Niu S.-C."/>
            <person name="Li K.-L."/>
            <person name="Zheng P.-J."/>
            <person name="Zhang X.-J."/>
            <person name="Jia Y."/>
            <person name="Liu Y."/>
            <person name="Niu Y.-X."/>
            <person name="Yu L.-H."/>
            <person name="Chen D.-F."/>
            <person name="Zhang G.-Q."/>
        </authorList>
    </citation>
    <scope>NUCLEOTIDE SEQUENCE</scope>
    <source>
        <tissue evidence="2">Leaf</tissue>
    </source>
</reference>
<proteinExistence type="predicted"/>
<feature type="compositionally biased region" description="Basic residues" evidence="1">
    <location>
        <begin position="14"/>
        <end position="28"/>
    </location>
</feature>
<dbReference type="AlphaFoldDB" id="A0A8T3BIJ4"/>
<sequence length="75" mass="8586">MDGMDDHKLNVHGIVRRRDSHVRHRRSKETKAHPPSSSVMINRGGQRCSARLLIRASSEVDAGFQERQEPLISFH</sequence>
<dbReference type="EMBL" id="JAGYWB010000009">
    <property type="protein sequence ID" value="KAI0512233.1"/>
    <property type="molecule type" value="Genomic_DNA"/>
</dbReference>
<name>A0A8T3BIJ4_DENNO</name>
<evidence type="ECO:0000256" key="1">
    <source>
        <dbReference type="SAM" id="MobiDB-lite"/>
    </source>
</evidence>
<comment type="caution">
    <text evidence="2">The sequence shown here is derived from an EMBL/GenBank/DDBJ whole genome shotgun (WGS) entry which is preliminary data.</text>
</comment>
<keyword evidence="3" id="KW-1185">Reference proteome</keyword>
<evidence type="ECO:0000313" key="2">
    <source>
        <dbReference type="EMBL" id="KAI0512233.1"/>
    </source>
</evidence>